<evidence type="ECO:0000259" key="4">
    <source>
        <dbReference type="Pfam" id="PF00892"/>
    </source>
</evidence>
<keyword evidence="3" id="KW-0812">Transmembrane</keyword>
<dbReference type="Pfam" id="PF00892">
    <property type="entry name" value="EamA"/>
    <property type="match status" value="1"/>
</dbReference>
<evidence type="ECO:0000256" key="3">
    <source>
        <dbReference type="SAM" id="Phobius"/>
    </source>
</evidence>
<dbReference type="InterPro" id="IPR000620">
    <property type="entry name" value="EamA_dom"/>
</dbReference>
<name>A0ABP7FCS8_9STAP</name>
<gene>
    <name evidence="5" type="ORF">GCM10022378_21460</name>
</gene>
<dbReference type="EMBL" id="BAABCK010000069">
    <property type="protein sequence ID" value="GAA3732921.1"/>
    <property type="molecule type" value="Genomic_DNA"/>
</dbReference>
<reference evidence="6" key="1">
    <citation type="journal article" date="2019" name="Int. J. Syst. Evol. Microbiol.">
        <title>The Global Catalogue of Microorganisms (GCM) 10K type strain sequencing project: providing services to taxonomists for standard genome sequencing and annotation.</title>
        <authorList>
            <consortium name="The Broad Institute Genomics Platform"/>
            <consortium name="The Broad Institute Genome Sequencing Center for Infectious Disease"/>
            <person name="Wu L."/>
            <person name="Ma J."/>
        </authorList>
    </citation>
    <scope>NUCLEOTIDE SEQUENCE [LARGE SCALE GENOMIC DNA]</scope>
    <source>
        <strain evidence="6">JCM 16981</strain>
    </source>
</reference>
<comment type="caution">
    <text evidence="5">The sequence shown here is derived from an EMBL/GenBank/DDBJ whole genome shotgun (WGS) entry which is preliminary data.</text>
</comment>
<keyword evidence="6" id="KW-1185">Reference proteome</keyword>
<feature type="domain" description="EamA" evidence="4">
    <location>
        <begin position="2"/>
        <end position="57"/>
    </location>
</feature>
<evidence type="ECO:0000313" key="5">
    <source>
        <dbReference type="EMBL" id="GAA3732921.1"/>
    </source>
</evidence>
<comment type="similarity">
    <text evidence="2">Belongs to the EamA transporter family.</text>
</comment>
<evidence type="ECO:0000256" key="1">
    <source>
        <dbReference type="ARBA" id="ARBA00004127"/>
    </source>
</evidence>
<feature type="transmembrane region" description="Helical" evidence="3">
    <location>
        <begin position="38"/>
        <end position="57"/>
    </location>
</feature>
<comment type="subcellular location">
    <subcellularLocation>
        <location evidence="1">Endomembrane system</location>
        <topology evidence="1">Multi-pass membrane protein</topology>
    </subcellularLocation>
</comment>
<keyword evidence="3" id="KW-0472">Membrane</keyword>
<sequence>MAWNREMPKVGAANTALLMNLEPFVAMSGSALILGTDILSTEVIGAILIISGVTLSIRRVRRNKQLLHD</sequence>
<evidence type="ECO:0000313" key="6">
    <source>
        <dbReference type="Proteomes" id="UP001500920"/>
    </source>
</evidence>
<evidence type="ECO:0000256" key="2">
    <source>
        <dbReference type="ARBA" id="ARBA00007362"/>
    </source>
</evidence>
<dbReference type="SUPFAM" id="SSF103481">
    <property type="entry name" value="Multidrug resistance efflux transporter EmrE"/>
    <property type="match status" value="1"/>
</dbReference>
<dbReference type="InterPro" id="IPR037185">
    <property type="entry name" value="EmrE-like"/>
</dbReference>
<accession>A0ABP7FCS8</accession>
<protein>
    <recommendedName>
        <fullName evidence="4">EamA domain-containing protein</fullName>
    </recommendedName>
</protein>
<dbReference type="Proteomes" id="UP001500920">
    <property type="component" value="Unassembled WGS sequence"/>
</dbReference>
<keyword evidence="3" id="KW-1133">Transmembrane helix</keyword>
<proteinExistence type="inferred from homology"/>
<organism evidence="5 6">
    <name type="scientific">Salinicoccus jeotgali</name>
    <dbReference type="NCBI Taxonomy" id="381634"/>
    <lineage>
        <taxon>Bacteria</taxon>
        <taxon>Bacillati</taxon>
        <taxon>Bacillota</taxon>
        <taxon>Bacilli</taxon>
        <taxon>Bacillales</taxon>
        <taxon>Staphylococcaceae</taxon>
        <taxon>Salinicoccus</taxon>
    </lineage>
</organism>